<evidence type="ECO:0000313" key="2">
    <source>
        <dbReference type="Proteomes" id="UP000587760"/>
    </source>
</evidence>
<dbReference type="Gene3D" id="3.10.530.10">
    <property type="entry name" value="CPE0013-like"/>
    <property type="match status" value="1"/>
</dbReference>
<proteinExistence type="predicted"/>
<protein>
    <submittedName>
        <fullName evidence="1">CxxC motif-containing protein</fullName>
    </submittedName>
</protein>
<reference evidence="1 2" key="1">
    <citation type="submission" date="2020-08" db="EMBL/GenBank/DDBJ databases">
        <title>Genomic Encyclopedia of Type Strains, Phase IV (KMG-IV): sequencing the most valuable type-strain genomes for metagenomic binning, comparative biology and taxonomic classification.</title>
        <authorList>
            <person name="Goeker M."/>
        </authorList>
    </citation>
    <scope>NUCLEOTIDE SEQUENCE [LARGE SCALE GENOMIC DNA]</scope>
    <source>
        <strain evidence="1 2">DSM 2461</strain>
    </source>
</reference>
<dbReference type="SUPFAM" id="SSF160148">
    <property type="entry name" value="CPE0013-like"/>
    <property type="match status" value="1"/>
</dbReference>
<gene>
    <name evidence="1" type="ORF">HNR50_002106</name>
</gene>
<dbReference type="Proteomes" id="UP000587760">
    <property type="component" value="Unassembled WGS sequence"/>
</dbReference>
<dbReference type="InterPro" id="IPR036593">
    <property type="entry name" value="CPE0013-like_sf"/>
</dbReference>
<dbReference type="PANTHER" id="PTHR39450:SF1">
    <property type="entry name" value="DUF1667 DOMAIN-CONTAINING PROTEIN"/>
    <property type="match status" value="1"/>
</dbReference>
<name>A0A841R967_9SPIO</name>
<dbReference type="RefSeq" id="WP_184746676.1">
    <property type="nucleotide sequence ID" value="NZ_JACHGJ010000003.1"/>
</dbReference>
<dbReference type="AlphaFoldDB" id="A0A841R967"/>
<dbReference type="EMBL" id="JACHGJ010000003">
    <property type="protein sequence ID" value="MBB6480443.1"/>
    <property type="molecule type" value="Genomic_DNA"/>
</dbReference>
<dbReference type="PANTHER" id="PTHR39450">
    <property type="entry name" value="MOLYBDOPTERIN OXIDOREDUCTASE, 4FE-4S CLUSTER-BINDING SUBUNIT"/>
    <property type="match status" value="1"/>
</dbReference>
<evidence type="ECO:0000313" key="1">
    <source>
        <dbReference type="EMBL" id="MBB6480443.1"/>
    </source>
</evidence>
<accession>A0A841R967</accession>
<dbReference type="InterPro" id="IPR012460">
    <property type="entry name" value="DUF1667"/>
</dbReference>
<organism evidence="1 2">
    <name type="scientific">Spirochaeta isovalerica</name>
    <dbReference type="NCBI Taxonomy" id="150"/>
    <lineage>
        <taxon>Bacteria</taxon>
        <taxon>Pseudomonadati</taxon>
        <taxon>Spirochaetota</taxon>
        <taxon>Spirochaetia</taxon>
        <taxon>Spirochaetales</taxon>
        <taxon>Spirochaetaceae</taxon>
        <taxon>Spirochaeta</taxon>
    </lineage>
</organism>
<dbReference type="Pfam" id="PF07892">
    <property type="entry name" value="DUF1667"/>
    <property type="match status" value="1"/>
</dbReference>
<sequence>MKSMTCIVCPKGCSLSIEEKEKGFRVSGALCPRGEEYALQEMTDPRRTLQTTIRTNLPGCRRVAVRTSKEVPLGEIFSYMDAIKGVILEEKKECGSVLARGLCDSDVDLILTERLY</sequence>
<comment type="caution">
    <text evidence="1">The sequence shown here is derived from an EMBL/GenBank/DDBJ whole genome shotgun (WGS) entry which is preliminary data.</text>
</comment>
<keyword evidence="2" id="KW-1185">Reference proteome</keyword>